<dbReference type="SUPFAM" id="SSF54862">
    <property type="entry name" value="4Fe-4S ferredoxins"/>
    <property type="match status" value="1"/>
</dbReference>
<dbReference type="CDD" id="cd10550">
    <property type="entry name" value="DMSOR_beta_like"/>
    <property type="match status" value="1"/>
</dbReference>
<keyword evidence="3" id="KW-0479">Metal-binding</keyword>
<evidence type="ECO:0000256" key="5">
    <source>
        <dbReference type="ARBA" id="ARBA00023004"/>
    </source>
</evidence>
<keyword evidence="4" id="KW-0249">Electron transport</keyword>
<keyword evidence="6" id="KW-0411">Iron-sulfur</keyword>
<protein>
    <submittedName>
        <fullName evidence="8">4Fe-4S dicluster domain-containing protein</fullName>
    </submittedName>
</protein>
<feature type="domain" description="4Fe-4S ferredoxin-type" evidence="7">
    <location>
        <begin position="4"/>
        <end position="33"/>
    </location>
</feature>
<keyword evidence="2" id="KW-0004">4Fe-4S</keyword>
<comment type="caution">
    <text evidence="8">The sequence shown here is derived from an EMBL/GenBank/DDBJ whole genome shotgun (WGS) entry which is preliminary data.</text>
</comment>
<evidence type="ECO:0000259" key="7">
    <source>
        <dbReference type="PROSITE" id="PS51379"/>
    </source>
</evidence>
<dbReference type="Proteomes" id="UP001651880">
    <property type="component" value="Unassembled WGS sequence"/>
</dbReference>
<feature type="domain" description="4Fe-4S ferredoxin-type" evidence="7">
    <location>
        <begin position="78"/>
        <end position="107"/>
    </location>
</feature>
<evidence type="ECO:0000256" key="6">
    <source>
        <dbReference type="ARBA" id="ARBA00023014"/>
    </source>
</evidence>
<keyword evidence="9" id="KW-1185">Reference proteome</keyword>
<evidence type="ECO:0000256" key="3">
    <source>
        <dbReference type="ARBA" id="ARBA00022723"/>
    </source>
</evidence>
<evidence type="ECO:0000313" key="9">
    <source>
        <dbReference type="Proteomes" id="UP001651880"/>
    </source>
</evidence>
<dbReference type="PROSITE" id="PS00198">
    <property type="entry name" value="4FE4S_FER_1"/>
    <property type="match status" value="1"/>
</dbReference>
<dbReference type="EMBL" id="JAJEKE010000005">
    <property type="protein sequence ID" value="MCQ1529385.1"/>
    <property type="molecule type" value="Genomic_DNA"/>
</dbReference>
<feature type="domain" description="4Fe-4S ferredoxin-type" evidence="7">
    <location>
        <begin position="44"/>
        <end position="76"/>
    </location>
</feature>
<dbReference type="PANTHER" id="PTHR42859:SF10">
    <property type="entry name" value="DIMETHYLSULFOXIDE REDUCTASE CHAIN B"/>
    <property type="match status" value="1"/>
</dbReference>
<dbReference type="Pfam" id="PF12837">
    <property type="entry name" value="Fer4_6"/>
    <property type="match status" value="1"/>
</dbReference>
<keyword evidence="5" id="KW-0408">Iron</keyword>
<dbReference type="Gene3D" id="3.30.70.20">
    <property type="match status" value="2"/>
</dbReference>
<accession>A0ABT1NDS9</accession>
<evidence type="ECO:0000256" key="1">
    <source>
        <dbReference type="ARBA" id="ARBA00022448"/>
    </source>
</evidence>
<dbReference type="PROSITE" id="PS51379">
    <property type="entry name" value="4FE4S_FER_2"/>
    <property type="match status" value="3"/>
</dbReference>
<dbReference type="PANTHER" id="PTHR42859">
    <property type="entry name" value="OXIDOREDUCTASE"/>
    <property type="match status" value="1"/>
</dbReference>
<evidence type="ECO:0000256" key="4">
    <source>
        <dbReference type="ARBA" id="ARBA00022982"/>
    </source>
</evidence>
<keyword evidence="1" id="KW-0813">Transport</keyword>
<dbReference type="InterPro" id="IPR017900">
    <property type="entry name" value="4Fe4S_Fe_S_CS"/>
</dbReference>
<sequence>MHGKVITIDPQKCIGCKQCAMNCSYKHEGVYSKSMARIKFVSFEEICLTVPVTCAYCEDPVCEKVCPTGAMTRDPKTGFAKVVEELCIGCKECANACPIGAIDMHPTKKVPLRCDLCGGDPQCVEYCPGKALKYEDISVAMKDKRRKRVMGIITDQYGEVL</sequence>
<dbReference type="InterPro" id="IPR050294">
    <property type="entry name" value="RnfB_subfamily"/>
</dbReference>
<name>A0ABT1NDS9_9FIRM</name>
<dbReference type="InterPro" id="IPR017896">
    <property type="entry name" value="4Fe4S_Fe-S-bd"/>
</dbReference>
<proteinExistence type="predicted"/>
<dbReference type="Pfam" id="PF13247">
    <property type="entry name" value="Fer4_11"/>
    <property type="match status" value="1"/>
</dbReference>
<reference evidence="8 9" key="1">
    <citation type="submission" date="2021-10" db="EMBL/GenBank/DDBJ databases">
        <title>Lutispora strain m25 sp. nov., a thermophilic, non-spore-forming bacterium isolated from a lab-scale methanogenic bioreactor digesting anaerobic sludge.</title>
        <authorList>
            <person name="El Houari A."/>
            <person name="Mcdonald J."/>
        </authorList>
    </citation>
    <scope>NUCLEOTIDE SEQUENCE [LARGE SCALE GENOMIC DNA]</scope>
    <source>
        <strain evidence="9">m25</strain>
    </source>
</reference>
<gene>
    <name evidence="8" type="ORF">LJD61_07440</name>
</gene>
<dbReference type="RefSeq" id="WP_255226905.1">
    <property type="nucleotide sequence ID" value="NZ_JAJEKE010000005.1"/>
</dbReference>
<evidence type="ECO:0000256" key="2">
    <source>
        <dbReference type="ARBA" id="ARBA00022485"/>
    </source>
</evidence>
<evidence type="ECO:0000313" key="8">
    <source>
        <dbReference type="EMBL" id="MCQ1529385.1"/>
    </source>
</evidence>
<organism evidence="8 9">
    <name type="scientific">Lutispora saccharofermentans</name>
    <dbReference type="NCBI Taxonomy" id="3024236"/>
    <lineage>
        <taxon>Bacteria</taxon>
        <taxon>Bacillati</taxon>
        <taxon>Bacillota</taxon>
        <taxon>Clostridia</taxon>
        <taxon>Lutisporales</taxon>
        <taxon>Lutisporaceae</taxon>
        <taxon>Lutispora</taxon>
    </lineage>
</organism>